<gene>
    <name evidence="10" type="ORF">CCM_03518</name>
</gene>
<protein>
    <submittedName>
        <fullName evidence="10">Trichothecene C-8 hydroxylase</fullName>
    </submittedName>
</protein>
<dbReference type="Proteomes" id="UP000001610">
    <property type="component" value="Unassembled WGS sequence"/>
</dbReference>
<dbReference type="VEuPathDB" id="FungiDB:CCM_03518"/>
<evidence type="ECO:0000256" key="5">
    <source>
        <dbReference type="ARBA" id="ARBA00023002"/>
    </source>
</evidence>
<dbReference type="InterPro" id="IPR001128">
    <property type="entry name" value="Cyt_P450"/>
</dbReference>
<dbReference type="GO" id="GO:0016705">
    <property type="term" value="F:oxidoreductase activity, acting on paired donors, with incorporation or reduction of molecular oxygen"/>
    <property type="evidence" value="ECO:0007669"/>
    <property type="project" value="InterPro"/>
</dbReference>
<dbReference type="PRINTS" id="PR00465">
    <property type="entry name" value="EP450IV"/>
</dbReference>
<dbReference type="SUPFAM" id="SSF48264">
    <property type="entry name" value="Cytochrome P450"/>
    <property type="match status" value="1"/>
</dbReference>
<dbReference type="STRING" id="983644.G3JB88"/>
<evidence type="ECO:0000256" key="8">
    <source>
        <dbReference type="PIRSR" id="PIRSR602403-1"/>
    </source>
</evidence>
<feature type="binding site" description="axial binding residue" evidence="8">
    <location>
        <position position="492"/>
    </location>
    <ligand>
        <name>heme</name>
        <dbReference type="ChEBI" id="CHEBI:30413"/>
    </ligand>
    <ligandPart>
        <name>Fe</name>
        <dbReference type="ChEBI" id="CHEBI:18248"/>
    </ligandPart>
</feature>
<accession>G3JB88</accession>
<dbReference type="GO" id="GO:0004497">
    <property type="term" value="F:monooxygenase activity"/>
    <property type="evidence" value="ECO:0007669"/>
    <property type="project" value="UniProtKB-KW"/>
</dbReference>
<evidence type="ECO:0000256" key="4">
    <source>
        <dbReference type="ARBA" id="ARBA00022723"/>
    </source>
</evidence>
<keyword evidence="7 9" id="KW-0503">Monooxygenase</keyword>
<dbReference type="EMBL" id="JH126400">
    <property type="protein sequence ID" value="EGX95246.1"/>
    <property type="molecule type" value="Genomic_DNA"/>
</dbReference>
<sequence>MLVGFKSYLEALPHEVALKPVPFILASVLAAVLAVVLRLATAAPSTLTTLNPKGAFEVSDARIKATFRRDAAKMLRGWFAQNPSRPVIINGDMGPMTVLPPTMTNEIRNDNRLGFMEVTREAFHSHLHGFEPFSVGQSDHLIQEIVRKDLTKQLAKVTAPLAEETSLALSDILTDSTGMSIPERGGALPCHASLCPKLIHAPPTEWHEANVRESILQLVARISSRVFVGEELCRNPDWLRVTKEYTVASFQASEELRQWPYLLRPIANRFLASTRRAQTLLKEARAVVTPVITRRYAARAAAAAAATPYVESNDAMDWFASADPQRFFDAANFQLALSFAAIHTTTDLLSETLLRIAQHPEIVPALRAEIISVYRSHGWEKSALYKMQLLDSTIKETQRMKPISQRKFPPGLSMIRFIKESFTLSDGTRLRKGEKLGVTLTHLRAASNHADPDRWDAYRWVRMRDDPARQNAAHLVSTTPEHSAFGHGQHACPGRFFAANEIKVALLGILIKYDFELPADTLPQVYENGLSLVSDPMVSMRFRRRDAEIDLDMA</sequence>
<dbReference type="OrthoDB" id="1844152at2759"/>
<dbReference type="InParanoid" id="G3JB88"/>
<organism evidence="10 11">
    <name type="scientific">Cordyceps militaris (strain CM01)</name>
    <name type="common">Caterpillar fungus</name>
    <dbReference type="NCBI Taxonomy" id="983644"/>
    <lineage>
        <taxon>Eukaryota</taxon>
        <taxon>Fungi</taxon>
        <taxon>Dikarya</taxon>
        <taxon>Ascomycota</taxon>
        <taxon>Pezizomycotina</taxon>
        <taxon>Sordariomycetes</taxon>
        <taxon>Hypocreomycetidae</taxon>
        <taxon>Hypocreales</taxon>
        <taxon>Cordycipitaceae</taxon>
        <taxon>Cordyceps</taxon>
    </lineage>
</organism>
<dbReference type="OMA" id="IEWFERT"/>
<dbReference type="Pfam" id="PF00067">
    <property type="entry name" value="p450"/>
    <property type="match status" value="1"/>
</dbReference>
<evidence type="ECO:0000256" key="7">
    <source>
        <dbReference type="ARBA" id="ARBA00023033"/>
    </source>
</evidence>
<dbReference type="GO" id="GO:0020037">
    <property type="term" value="F:heme binding"/>
    <property type="evidence" value="ECO:0007669"/>
    <property type="project" value="InterPro"/>
</dbReference>
<dbReference type="InterPro" id="IPR017972">
    <property type="entry name" value="Cyt_P450_CS"/>
</dbReference>
<dbReference type="HOGENOM" id="CLU_022195_0_3_1"/>
<evidence type="ECO:0000256" key="3">
    <source>
        <dbReference type="ARBA" id="ARBA00022617"/>
    </source>
</evidence>
<evidence type="ECO:0000256" key="6">
    <source>
        <dbReference type="ARBA" id="ARBA00023004"/>
    </source>
</evidence>
<keyword evidence="3 8" id="KW-0349">Heme</keyword>
<keyword evidence="4 8" id="KW-0479">Metal-binding</keyword>
<evidence type="ECO:0000256" key="2">
    <source>
        <dbReference type="ARBA" id="ARBA00010617"/>
    </source>
</evidence>
<dbReference type="eggNOG" id="KOG0684">
    <property type="taxonomic scope" value="Eukaryota"/>
</dbReference>
<dbReference type="AlphaFoldDB" id="G3JB88"/>
<keyword evidence="5 9" id="KW-0560">Oxidoreductase</keyword>
<comment type="similarity">
    <text evidence="2 9">Belongs to the cytochrome P450 family.</text>
</comment>
<evidence type="ECO:0000313" key="10">
    <source>
        <dbReference type="EMBL" id="EGX95246.1"/>
    </source>
</evidence>
<dbReference type="PROSITE" id="PS00086">
    <property type="entry name" value="CYTOCHROME_P450"/>
    <property type="match status" value="1"/>
</dbReference>
<dbReference type="GO" id="GO:0005506">
    <property type="term" value="F:iron ion binding"/>
    <property type="evidence" value="ECO:0007669"/>
    <property type="project" value="InterPro"/>
</dbReference>
<dbReference type="Gene3D" id="1.10.630.10">
    <property type="entry name" value="Cytochrome P450"/>
    <property type="match status" value="1"/>
</dbReference>
<name>G3JB88_CORMM</name>
<dbReference type="CDD" id="cd11041">
    <property type="entry name" value="CYP503A1-like"/>
    <property type="match status" value="1"/>
</dbReference>
<proteinExistence type="inferred from homology"/>
<dbReference type="PANTHER" id="PTHR46206">
    <property type="entry name" value="CYTOCHROME P450"/>
    <property type="match status" value="1"/>
</dbReference>
<keyword evidence="6 8" id="KW-0408">Iron</keyword>
<dbReference type="PANTHER" id="PTHR46206:SF2">
    <property type="entry name" value="CYTOCHROME P450 MONOOXYGENASE AUSG-RELATED"/>
    <property type="match status" value="1"/>
</dbReference>
<keyword evidence="11" id="KW-1185">Reference proteome</keyword>
<dbReference type="RefSeq" id="XP_006668732.1">
    <property type="nucleotide sequence ID" value="XM_006668669.1"/>
</dbReference>
<evidence type="ECO:0000256" key="1">
    <source>
        <dbReference type="ARBA" id="ARBA00001971"/>
    </source>
</evidence>
<dbReference type="KEGG" id="cmt:CCM_03518"/>
<evidence type="ECO:0000256" key="9">
    <source>
        <dbReference type="RuleBase" id="RU000461"/>
    </source>
</evidence>
<dbReference type="InterPro" id="IPR002403">
    <property type="entry name" value="Cyt_P450_E_grp-IV"/>
</dbReference>
<dbReference type="InterPro" id="IPR036396">
    <property type="entry name" value="Cyt_P450_sf"/>
</dbReference>
<dbReference type="GeneID" id="18165544"/>
<comment type="cofactor">
    <cofactor evidence="1 8">
        <name>heme</name>
        <dbReference type="ChEBI" id="CHEBI:30413"/>
    </cofactor>
</comment>
<reference evidence="10 11" key="1">
    <citation type="journal article" date="2011" name="Genome Biol.">
        <title>Genome sequence of the insect pathogenic fungus Cordyceps militaris, a valued traditional Chinese medicine.</title>
        <authorList>
            <person name="Zheng P."/>
            <person name="Xia Y."/>
            <person name="Xiao G."/>
            <person name="Xiong C."/>
            <person name="Hu X."/>
            <person name="Zhang S."/>
            <person name="Zheng H."/>
            <person name="Huang Y."/>
            <person name="Zhou Y."/>
            <person name="Wang S."/>
            <person name="Zhao G.P."/>
            <person name="Liu X."/>
            <person name="St Leger R.J."/>
            <person name="Wang C."/>
        </authorList>
    </citation>
    <scope>NUCLEOTIDE SEQUENCE [LARGE SCALE GENOMIC DNA]</scope>
    <source>
        <strain evidence="10 11">CM01</strain>
    </source>
</reference>
<evidence type="ECO:0000313" key="11">
    <source>
        <dbReference type="Proteomes" id="UP000001610"/>
    </source>
</evidence>